<proteinExistence type="predicted"/>
<accession>A0A437RKW7</accession>
<dbReference type="RefSeq" id="WP_128227867.1">
    <property type="nucleotide sequence ID" value="NZ_SACR01000002.1"/>
</dbReference>
<organism evidence="3 4">
    <name type="scientific">Rubrivivax rivuli</name>
    <dbReference type="NCBI Taxonomy" id="1862385"/>
    <lineage>
        <taxon>Bacteria</taxon>
        <taxon>Pseudomonadati</taxon>
        <taxon>Pseudomonadota</taxon>
        <taxon>Betaproteobacteria</taxon>
        <taxon>Burkholderiales</taxon>
        <taxon>Sphaerotilaceae</taxon>
        <taxon>Rubrivivax</taxon>
    </lineage>
</organism>
<keyword evidence="2" id="KW-0812">Transmembrane</keyword>
<sequence>MSARWWTWGVWALVAGSGLFWGLRLFVKAPAAPAHTQVAGAAAAPRGDLTRLLGNDPPPPVAEAAPVAAADARFQLVGVLSAPPRQAGREGVALIAIDGQPPKAYRVGARIDGDKIVQSVEARGVNLGLRNGPVLVALNLPPPTPPATGSLPDLGAGSRPGTLPPLPGQQRQPGQPMPAVEPQEMVEPQPNQADTQPQR</sequence>
<dbReference type="OrthoDB" id="9154044at2"/>
<feature type="compositionally biased region" description="Polar residues" evidence="1">
    <location>
        <begin position="189"/>
        <end position="199"/>
    </location>
</feature>
<keyword evidence="4" id="KW-1185">Reference proteome</keyword>
<dbReference type="AlphaFoldDB" id="A0A437RKW7"/>
<feature type="compositionally biased region" description="Low complexity" evidence="1">
    <location>
        <begin position="168"/>
        <end position="178"/>
    </location>
</feature>
<evidence type="ECO:0000256" key="2">
    <source>
        <dbReference type="SAM" id="Phobius"/>
    </source>
</evidence>
<evidence type="ECO:0000313" key="3">
    <source>
        <dbReference type="EMBL" id="RVU47404.1"/>
    </source>
</evidence>
<keyword evidence="2" id="KW-1133">Transmembrane helix</keyword>
<comment type="caution">
    <text evidence="3">The sequence shown here is derived from an EMBL/GenBank/DDBJ whole genome shotgun (WGS) entry which is preliminary data.</text>
</comment>
<feature type="region of interest" description="Disordered" evidence="1">
    <location>
        <begin position="140"/>
        <end position="199"/>
    </location>
</feature>
<gene>
    <name evidence="3" type="ORF">EOE66_06560</name>
</gene>
<dbReference type="Proteomes" id="UP000285575">
    <property type="component" value="Unassembled WGS sequence"/>
</dbReference>
<evidence type="ECO:0000313" key="4">
    <source>
        <dbReference type="Proteomes" id="UP000285575"/>
    </source>
</evidence>
<name>A0A437RKW7_9BURK</name>
<keyword evidence="2" id="KW-0472">Membrane</keyword>
<feature type="transmembrane region" description="Helical" evidence="2">
    <location>
        <begin position="6"/>
        <end position="27"/>
    </location>
</feature>
<protein>
    <recommendedName>
        <fullName evidence="5">Type II secretion system protein GspC N-terminal domain-containing protein</fullName>
    </recommendedName>
</protein>
<evidence type="ECO:0000256" key="1">
    <source>
        <dbReference type="SAM" id="MobiDB-lite"/>
    </source>
</evidence>
<dbReference type="EMBL" id="SACR01000002">
    <property type="protein sequence ID" value="RVU47404.1"/>
    <property type="molecule type" value="Genomic_DNA"/>
</dbReference>
<reference evidence="3 4" key="1">
    <citation type="submission" date="2019-01" db="EMBL/GenBank/DDBJ databases">
        <authorList>
            <person name="Chen W.-M."/>
        </authorList>
    </citation>
    <scope>NUCLEOTIDE SEQUENCE [LARGE SCALE GENOMIC DNA]</scope>
    <source>
        <strain evidence="3 4">KYPY4</strain>
    </source>
</reference>
<evidence type="ECO:0008006" key="5">
    <source>
        <dbReference type="Google" id="ProtNLM"/>
    </source>
</evidence>